<keyword evidence="3" id="KW-1185">Reference proteome</keyword>
<sequence length="349" mass="39559">MLFKGFCCRMGIGVHDEGGDWSPEEMKKNREKMEEKGKLKKKNGVDGKRGSSGRHLSRVTARIRSLVNNSMNQVLPIALNERSDGQELAITALVSGDLEKLKEMKNVDNNGVLGVLDVHFHIGSYVPPVFGIEENGAHLALVGPGRDVAAAKYSDWVRLRKPLDKFRPPLVTELLLSNDGDRILEGCITNFFVICQRDKSEAQWNYLHDYDNAYPVEVQTAPITDGVLPGVIRQLVIEVCLSKGIPVREVAPSWEKHELWEEAFITNSLRVLQHVETIKVPRSWESLQSKCFEKISWMEKIFEGPGTITKVIQLFIFGPVDQLERFVIGFRPIMLLVTDKNYTYIWAIR</sequence>
<dbReference type="OrthoDB" id="59470at2759"/>
<dbReference type="Gene3D" id="3.20.10.10">
    <property type="entry name" value="D-amino Acid Aminotransferase, subunit A, domain 2"/>
    <property type="match status" value="1"/>
</dbReference>
<dbReference type="PANTHER" id="PTHR47703">
    <property type="entry name" value="D-AMINOACID AMINOTRANSFERASE-LIKE PLP-DEPENDENT ENZYMES SUPERFAMILY PROTEIN"/>
    <property type="match status" value="1"/>
</dbReference>
<accession>A0A1R3IES8</accession>
<organism evidence="2 3">
    <name type="scientific">Corchorus olitorius</name>
    <dbReference type="NCBI Taxonomy" id="93759"/>
    <lineage>
        <taxon>Eukaryota</taxon>
        <taxon>Viridiplantae</taxon>
        <taxon>Streptophyta</taxon>
        <taxon>Embryophyta</taxon>
        <taxon>Tracheophyta</taxon>
        <taxon>Spermatophyta</taxon>
        <taxon>Magnoliopsida</taxon>
        <taxon>eudicotyledons</taxon>
        <taxon>Gunneridae</taxon>
        <taxon>Pentapetalae</taxon>
        <taxon>rosids</taxon>
        <taxon>malvids</taxon>
        <taxon>Malvales</taxon>
        <taxon>Malvaceae</taxon>
        <taxon>Grewioideae</taxon>
        <taxon>Apeibeae</taxon>
        <taxon>Corchorus</taxon>
    </lineage>
</organism>
<reference evidence="3" key="1">
    <citation type="submission" date="2013-09" db="EMBL/GenBank/DDBJ databases">
        <title>Corchorus olitorius genome sequencing.</title>
        <authorList>
            <person name="Alam M."/>
            <person name="Haque M.S."/>
            <person name="Islam M.S."/>
            <person name="Emdad E.M."/>
            <person name="Islam M.M."/>
            <person name="Ahmed B."/>
            <person name="Halim A."/>
            <person name="Hossen Q.M.M."/>
            <person name="Hossain M.Z."/>
            <person name="Ahmed R."/>
            <person name="Khan M.M."/>
            <person name="Islam R."/>
            <person name="Rashid M.M."/>
            <person name="Khan S.A."/>
            <person name="Rahman M.S."/>
            <person name="Alam M."/>
            <person name="Yahiya A.S."/>
            <person name="Khan M.S."/>
            <person name="Azam M.S."/>
            <person name="Haque T."/>
            <person name="Lashkar M.Z.H."/>
            <person name="Akhand A.I."/>
            <person name="Morshed G."/>
            <person name="Roy S."/>
            <person name="Uddin K.S."/>
            <person name="Rabeya T."/>
            <person name="Hossain A.S."/>
            <person name="Chowdhury A."/>
            <person name="Snigdha A.R."/>
            <person name="Mortoza M.S."/>
            <person name="Matin S.A."/>
            <person name="Hoque S.M.E."/>
            <person name="Islam M.K."/>
            <person name="Roy D.K."/>
            <person name="Haider R."/>
            <person name="Moosa M.M."/>
            <person name="Elias S.M."/>
            <person name="Hasan A.M."/>
            <person name="Jahan S."/>
            <person name="Shafiuddin M."/>
            <person name="Mahmood N."/>
            <person name="Shommy N.S."/>
        </authorList>
    </citation>
    <scope>NUCLEOTIDE SEQUENCE [LARGE SCALE GENOMIC DNA]</scope>
    <source>
        <strain evidence="3">cv. O-4</strain>
    </source>
</reference>
<feature type="compositionally biased region" description="Basic and acidic residues" evidence="1">
    <location>
        <begin position="18"/>
        <end position="49"/>
    </location>
</feature>
<dbReference type="Proteomes" id="UP000187203">
    <property type="component" value="Unassembled WGS sequence"/>
</dbReference>
<evidence type="ECO:0000313" key="3">
    <source>
        <dbReference type="Proteomes" id="UP000187203"/>
    </source>
</evidence>
<dbReference type="Pfam" id="PF01063">
    <property type="entry name" value="Aminotran_4"/>
    <property type="match status" value="1"/>
</dbReference>
<dbReference type="InterPro" id="IPR036038">
    <property type="entry name" value="Aminotransferase-like"/>
</dbReference>
<dbReference type="EMBL" id="AWUE01018345">
    <property type="protein sequence ID" value="OMO81098.1"/>
    <property type="molecule type" value="Genomic_DNA"/>
</dbReference>
<keyword evidence="2" id="KW-0808">Transferase</keyword>
<comment type="caution">
    <text evidence="2">The sequence shown here is derived from an EMBL/GenBank/DDBJ whole genome shotgun (WGS) entry which is preliminary data.</text>
</comment>
<dbReference type="SUPFAM" id="SSF56752">
    <property type="entry name" value="D-aminoacid aminotransferase-like PLP-dependent enzymes"/>
    <property type="match status" value="1"/>
</dbReference>
<dbReference type="InterPro" id="IPR043132">
    <property type="entry name" value="BCAT-like_C"/>
</dbReference>
<protein>
    <submittedName>
        <fullName evidence="2">Aminotransferase, class IV</fullName>
    </submittedName>
</protein>
<feature type="region of interest" description="Disordered" evidence="1">
    <location>
        <begin position="18"/>
        <end position="56"/>
    </location>
</feature>
<keyword evidence="2" id="KW-0032">Aminotransferase</keyword>
<evidence type="ECO:0000313" key="2">
    <source>
        <dbReference type="EMBL" id="OMO81098.1"/>
    </source>
</evidence>
<dbReference type="AlphaFoldDB" id="A0A1R3IES8"/>
<dbReference type="PANTHER" id="PTHR47703:SF2">
    <property type="entry name" value="D-AMINOACID AMINOTRANSFERASE-LIKE PLP-DEPENDENT ENZYMES SUPERFAMILY PROTEIN"/>
    <property type="match status" value="1"/>
</dbReference>
<dbReference type="GO" id="GO:0008483">
    <property type="term" value="F:transaminase activity"/>
    <property type="evidence" value="ECO:0007669"/>
    <property type="project" value="UniProtKB-KW"/>
</dbReference>
<name>A0A1R3IES8_9ROSI</name>
<gene>
    <name evidence="2" type="ORF">COLO4_23758</name>
</gene>
<dbReference type="InterPro" id="IPR001544">
    <property type="entry name" value="Aminotrans_IV"/>
</dbReference>
<evidence type="ECO:0000256" key="1">
    <source>
        <dbReference type="SAM" id="MobiDB-lite"/>
    </source>
</evidence>
<proteinExistence type="predicted"/>